<name>U6L5S8_EIMTE</name>
<feature type="non-terminal residue" evidence="1">
    <location>
        <position position="1"/>
    </location>
</feature>
<dbReference type="GeneID" id="25254125"/>
<gene>
    <name evidence="1" type="ORF">ETH_00025075</name>
</gene>
<reference evidence="1" key="2">
    <citation type="submission" date="2013-10" db="EMBL/GenBank/DDBJ databases">
        <authorList>
            <person name="Aslett M."/>
        </authorList>
    </citation>
    <scope>NUCLEOTIDE SEQUENCE [LARGE SCALE GENOMIC DNA]</scope>
    <source>
        <strain evidence="1">Houghton</strain>
    </source>
</reference>
<protein>
    <submittedName>
        <fullName evidence="1">Uncharacterized protein</fullName>
    </submittedName>
</protein>
<keyword evidence="2" id="KW-1185">Reference proteome</keyword>
<reference evidence="1" key="1">
    <citation type="submission" date="2013-10" db="EMBL/GenBank/DDBJ databases">
        <title>Genomic analysis of the causative agents of coccidiosis in chickens.</title>
        <authorList>
            <person name="Reid A.J."/>
            <person name="Blake D."/>
            <person name="Billington K."/>
            <person name="Browne H."/>
            <person name="Dunn M."/>
            <person name="Hung S."/>
            <person name="Kawahara F."/>
            <person name="Miranda-Saavedra D."/>
            <person name="Mourier T."/>
            <person name="Nagra H."/>
            <person name="Otto T.D."/>
            <person name="Rawlings N."/>
            <person name="Sanchez A."/>
            <person name="Sanders M."/>
            <person name="Subramaniam C."/>
            <person name="Tay Y."/>
            <person name="Dear P."/>
            <person name="Doerig C."/>
            <person name="Gruber A."/>
            <person name="Parkinson J."/>
            <person name="Shirley M."/>
            <person name="Wan K.L."/>
            <person name="Berriman M."/>
            <person name="Tomley F."/>
            <person name="Pain A."/>
        </authorList>
    </citation>
    <scope>NUCLEOTIDE SEQUENCE [LARGE SCALE GENOMIC DNA]</scope>
    <source>
        <strain evidence="1">Houghton</strain>
    </source>
</reference>
<accession>U6L5S8</accession>
<dbReference type="RefSeq" id="XP_013234668.1">
    <property type="nucleotide sequence ID" value="XM_013379214.1"/>
</dbReference>
<organism evidence="1 2">
    <name type="scientific">Eimeria tenella</name>
    <name type="common">Coccidian parasite</name>
    <dbReference type="NCBI Taxonomy" id="5802"/>
    <lineage>
        <taxon>Eukaryota</taxon>
        <taxon>Sar</taxon>
        <taxon>Alveolata</taxon>
        <taxon>Apicomplexa</taxon>
        <taxon>Conoidasida</taxon>
        <taxon>Coccidia</taxon>
        <taxon>Eucoccidiorida</taxon>
        <taxon>Eimeriorina</taxon>
        <taxon>Eimeriidae</taxon>
        <taxon>Eimeria</taxon>
    </lineage>
</organism>
<evidence type="ECO:0000313" key="2">
    <source>
        <dbReference type="Proteomes" id="UP000030747"/>
    </source>
</evidence>
<dbReference type="VEuPathDB" id="ToxoDB:ETH_00025075"/>
<evidence type="ECO:0000313" key="1">
    <source>
        <dbReference type="EMBL" id="CDJ43919.1"/>
    </source>
</evidence>
<dbReference type="Proteomes" id="UP000030747">
    <property type="component" value="Unassembled WGS sequence"/>
</dbReference>
<feature type="non-terminal residue" evidence="1">
    <location>
        <position position="120"/>
    </location>
</feature>
<dbReference type="OrthoDB" id="2135133at2759"/>
<proteinExistence type="predicted"/>
<dbReference type="EMBL" id="HG676351">
    <property type="protein sequence ID" value="CDJ43919.1"/>
    <property type="molecule type" value="Genomic_DNA"/>
</dbReference>
<sequence length="120" mass="13559">QSKAALLQRLRPAGVDYTLLPACAEELQQHFEKVQALFLELHSANIRSITETMQRAAENAVGLLRQNLQQQQMELLKPLHEFKGLLLDWQQAAWTLFESEVAALREAVDLHAELSAEVAK</sequence>
<dbReference type="AlphaFoldDB" id="U6L5S8"/>